<dbReference type="InterPro" id="IPR005500">
    <property type="entry name" value="DUF309"/>
</dbReference>
<sequence length="168" mass="19948">MENALKEFYFQFHTNQHYFLCHDILEEAWKENKSFSKDDAVVSLILFATGCYHFRRENDKGAIKSFRKALKVIEPYKEEINLGIDIKAYQKVIAELVHAIENGQQFAPVQLPITSQMQQKILTTYPNYIMTEYVIRDSYIVNHHLERDRTEVNEARLNALYQKQQDRK</sequence>
<dbReference type="SUPFAM" id="SSF140663">
    <property type="entry name" value="TTHA0068-like"/>
    <property type="match status" value="1"/>
</dbReference>
<dbReference type="InterPro" id="IPR023203">
    <property type="entry name" value="TTHA0068_sf"/>
</dbReference>
<reference evidence="1 2" key="1">
    <citation type="submission" date="2018-06" db="EMBL/GenBank/DDBJ databases">
        <authorList>
            <consortium name="Pathogen Informatics"/>
            <person name="Doyle S."/>
        </authorList>
    </citation>
    <scope>NUCLEOTIDE SEQUENCE [LARGE SCALE GENOMIC DNA]</scope>
    <source>
        <strain evidence="1 2">NCTC7688</strain>
    </source>
</reference>
<dbReference type="AlphaFoldDB" id="A0A380HNB1"/>
<dbReference type="Pfam" id="PF03745">
    <property type="entry name" value="DUF309"/>
    <property type="match status" value="1"/>
</dbReference>
<dbReference type="PANTHER" id="PTHR34796">
    <property type="entry name" value="EXPRESSED PROTEIN"/>
    <property type="match status" value="1"/>
</dbReference>
<dbReference type="PANTHER" id="PTHR34796:SF1">
    <property type="entry name" value="EXPRESSED PROTEIN"/>
    <property type="match status" value="1"/>
</dbReference>
<accession>A0A380HNB1</accession>
<dbReference type="RefSeq" id="WP_002483231.1">
    <property type="nucleotide sequence ID" value="NZ_CAXOKG010000001.1"/>
</dbReference>
<gene>
    <name evidence="1" type="ORF">NCTC7688_01544</name>
</gene>
<evidence type="ECO:0000313" key="2">
    <source>
        <dbReference type="Proteomes" id="UP000254707"/>
    </source>
</evidence>
<evidence type="ECO:0000313" key="1">
    <source>
        <dbReference type="EMBL" id="SUM82977.1"/>
    </source>
</evidence>
<dbReference type="EMBL" id="UHED01000001">
    <property type="protein sequence ID" value="SUM82977.1"/>
    <property type="molecule type" value="Genomic_DNA"/>
</dbReference>
<name>A0A380HNB1_STASA</name>
<dbReference type="Gene3D" id="1.10.3450.10">
    <property type="entry name" value="TTHA0068-like"/>
    <property type="match status" value="1"/>
</dbReference>
<dbReference type="Proteomes" id="UP000254707">
    <property type="component" value="Unassembled WGS sequence"/>
</dbReference>
<protein>
    <submittedName>
        <fullName evidence="1">Cytosolic protein</fullName>
    </submittedName>
</protein>
<organism evidence="1 2">
    <name type="scientific">Staphylococcus saprophyticus</name>
    <dbReference type="NCBI Taxonomy" id="29385"/>
    <lineage>
        <taxon>Bacteria</taxon>
        <taxon>Bacillati</taxon>
        <taxon>Bacillota</taxon>
        <taxon>Bacilli</taxon>
        <taxon>Bacillales</taxon>
        <taxon>Staphylococcaceae</taxon>
        <taxon>Staphylococcus</taxon>
    </lineage>
</organism>
<proteinExistence type="predicted"/>